<dbReference type="PANTHER" id="PTHR31061">
    <property type="entry name" value="LD22376P"/>
    <property type="match status" value="1"/>
</dbReference>
<feature type="transmembrane region" description="Helical" evidence="1">
    <location>
        <begin position="294"/>
        <end position="312"/>
    </location>
</feature>
<feature type="transmembrane region" description="Helical" evidence="1">
    <location>
        <begin position="445"/>
        <end position="467"/>
    </location>
</feature>
<keyword evidence="1" id="KW-1133">Transmembrane helix</keyword>
<evidence type="ECO:0000259" key="2">
    <source>
        <dbReference type="Pfam" id="PF16401"/>
    </source>
</evidence>
<dbReference type="PANTHER" id="PTHR31061:SF24">
    <property type="entry name" value="LD22376P"/>
    <property type="match status" value="1"/>
</dbReference>
<accession>A0A1W2CLB5</accession>
<keyword evidence="1" id="KW-0472">Membrane</keyword>
<proteinExistence type="predicted"/>
<keyword evidence="1" id="KW-0812">Transmembrane</keyword>
<sequence length="476" mass="53183">MVSYLLPSASTVMKKREEALDALRGLAILLMVLSSSISFGILPAWMYHAQVPPPYHVFKPELPGITWVDLVFPFFLFTMGAAIPLALQKKLTEQSVLKTVGQLIQRYALLVVFALFTFYARAWVMSGTPGWKEHLLSIGCFFVLFLMYARFNSLKNKALSLGIKIVGFALAAAFLYLYPFKNGFSLGSSDIIIIVLANMAFFGTLIWWLTRNQPLLRIGILPLIMAILLTAKDAGTWNSAFFNWSPLPWMYKFYYLKYLFIVLPGTFAGEWLLNRSASPIQDLVPGAKAKLLSVGMLCWVLLICNVVCLYMRWLVPNLFISAALSLLLLRQLKRLGEGSDKVLFTKFANAGVYLLILGLFFEAFEGGIKKDISTFSYYFLNTGLAFLVLLSFTIFERLGYISAIITYLGNNGKNPMVAYTAGNLLLIPLLKLAGTDVYLDNVASLPAGGFLRGLIFTGVVSLITLYCTRAKLFWKT</sequence>
<feature type="transmembrane region" description="Helical" evidence="1">
    <location>
        <begin position="347"/>
        <end position="364"/>
    </location>
</feature>
<feature type="transmembrane region" description="Helical" evidence="1">
    <location>
        <begin position="216"/>
        <end position="235"/>
    </location>
</feature>
<keyword evidence="4" id="KW-1185">Reference proteome</keyword>
<dbReference type="EMBL" id="FWYB01000004">
    <property type="protein sequence ID" value="SMC86025.1"/>
    <property type="molecule type" value="Genomic_DNA"/>
</dbReference>
<reference evidence="3 4" key="1">
    <citation type="submission" date="2017-04" db="EMBL/GenBank/DDBJ databases">
        <authorList>
            <person name="Afonso C.L."/>
            <person name="Miller P.J."/>
            <person name="Scott M.A."/>
            <person name="Spackman E."/>
            <person name="Goraichik I."/>
            <person name="Dimitrov K.M."/>
            <person name="Suarez D.L."/>
            <person name="Swayne D.E."/>
        </authorList>
    </citation>
    <scope>NUCLEOTIDE SEQUENCE [LARGE SCALE GENOMIC DNA]</scope>
    <source>
        <strain evidence="3 4">DSM 19625</strain>
    </source>
</reference>
<feature type="transmembrane region" description="Helical" evidence="1">
    <location>
        <begin position="376"/>
        <end position="395"/>
    </location>
</feature>
<evidence type="ECO:0000256" key="1">
    <source>
        <dbReference type="SAM" id="Phobius"/>
    </source>
</evidence>
<organism evidence="3 4">
    <name type="scientific">Pedobacter nyackensis</name>
    <dbReference type="NCBI Taxonomy" id="475255"/>
    <lineage>
        <taxon>Bacteria</taxon>
        <taxon>Pseudomonadati</taxon>
        <taxon>Bacteroidota</taxon>
        <taxon>Sphingobacteriia</taxon>
        <taxon>Sphingobacteriales</taxon>
        <taxon>Sphingobacteriaceae</taxon>
        <taxon>Pedobacter</taxon>
    </lineage>
</organism>
<feature type="transmembrane region" description="Helical" evidence="1">
    <location>
        <begin position="23"/>
        <end position="45"/>
    </location>
</feature>
<dbReference type="Proteomes" id="UP000192678">
    <property type="component" value="Unassembled WGS sequence"/>
</dbReference>
<dbReference type="AlphaFoldDB" id="A0A1W2CLB5"/>
<evidence type="ECO:0000313" key="3">
    <source>
        <dbReference type="EMBL" id="SMC86025.1"/>
    </source>
</evidence>
<dbReference type="GO" id="GO:0016746">
    <property type="term" value="F:acyltransferase activity"/>
    <property type="evidence" value="ECO:0007669"/>
    <property type="project" value="UniProtKB-KW"/>
</dbReference>
<evidence type="ECO:0000313" key="4">
    <source>
        <dbReference type="Proteomes" id="UP000192678"/>
    </source>
</evidence>
<protein>
    <submittedName>
        <fullName evidence="3">Predicted acyltransferase</fullName>
    </submittedName>
</protein>
<dbReference type="STRING" id="475255.SAMN04488101_10444"/>
<feature type="transmembrane region" description="Helical" evidence="1">
    <location>
        <begin position="191"/>
        <end position="209"/>
    </location>
</feature>
<keyword evidence="3" id="KW-0012">Acyltransferase</keyword>
<gene>
    <name evidence="3" type="ORF">SAMN04488101_10444</name>
</gene>
<name>A0A1W2CLB5_9SPHI</name>
<feature type="transmembrane region" description="Helical" evidence="1">
    <location>
        <begin position="65"/>
        <end position="87"/>
    </location>
</feature>
<feature type="transmembrane region" description="Helical" evidence="1">
    <location>
        <begin position="161"/>
        <end position="179"/>
    </location>
</feature>
<dbReference type="Pfam" id="PF16401">
    <property type="entry name" value="DUF5009"/>
    <property type="match status" value="1"/>
</dbReference>
<keyword evidence="3" id="KW-0808">Transferase</keyword>
<feature type="domain" description="DUF5009" evidence="2">
    <location>
        <begin position="16"/>
        <end position="272"/>
    </location>
</feature>
<dbReference type="InterPro" id="IPR032176">
    <property type="entry name" value="DUF5009"/>
</dbReference>
<feature type="transmembrane region" description="Helical" evidence="1">
    <location>
        <begin position="107"/>
        <end position="125"/>
    </location>
</feature>
<feature type="transmembrane region" description="Helical" evidence="1">
    <location>
        <begin position="131"/>
        <end position="149"/>
    </location>
</feature>
<feature type="transmembrane region" description="Helical" evidence="1">
    <location>
        <begin position="255"/>
        <end position="273"/>
    </location>
</feature>